<reference evidence="4" key="1">
    <citation type="submission" date="2025-08" db="UniProtKB">
        <authorList>
            <consortium name="RefSeq"/>
        </authorList>
    </citation>
    <scope>IDENTIFICATION</scope>
    <source>
        <tissue evidence="4">Young leaves</tissue>
    </source>
</reference>
<dbReference type="KEGG" id="pda:103700537"/>
<protein>
    <submittedName>
        <fullName evidence="4">Uncharacterized protein LOC103700537 isoform X1</fullName>
    </submittedName>
</protein>
<dbReference type="GeneID" id="103700537"/>
<dbReference type="OrthoDB" id="780128at2759"/>
<evidence type="ECO:0000256" key="2">
    <source>
        <dbReference type="SAM" id="Phobius"/>
    </source>
</evidence>
<name>A0A8B8ZSG5_PHODC</name>
<proteinExistence type="predicted"/>
<feature type="region of interest" description="Disordered" evidence="1">
    <location>
        <begin position="47"/>
        <end position="153"/>
    </location>
</feature>
<dbReference type="AlphaFoldDB" id="A0A8B8ZSG5"/>
<feature type="compositionally biased region" description="Basic and acidic residues" evidence="1">
    <location>
        <begin position="47"/>
        <end position="85"/>
    </location>
</feature>
<organism evidence="3 4">
    <name type="scientific">Phoenix dactylifera</name>
    <name type="common">Date palm</name>
    <dbReference type="NCBI Taxonomy" id="42345"/>
    <lineage>
        <taxon>Eukaryota</taxon>
        <taxon>Viridiplantae</taxon>
        <taxon>Streptophyta</taxon>
        <taxon>Embryophyta</taxon>
        <taxon>Tracheophyta</taxon>
        <taxon>Spermatophyta</taxon>
        <taxon>Magnoliopsida</taxon>
        <taxon>Liliopsida</taxon>
        <taxon>Arecaceae</taxon>
        <taxon>Coryphoideae</taxon>
        <taxon>Phoeniceae</taxon>
        <taxon>Phoenix</taxon>
    </lineage>
</organism>
<keyword evidence="2" id="KW-0812">Transmembrane</keyword>
<keyword evidence="2" id="KW-0472">Membrane</keyword>
<feature type="transmembrane region" description="Helical" evidence="2">
    <location>
        <begin position="509"/>
        <end position="542"/>
    </location>
</feature>
<keyword evidence="3" id="KW-1185">Reference proteome</keyword>
<gene>
    <name evidence="4" type="primary">LOC103700537</name>
</gene>
<dbReference type="RefSeq" id="XP_038977191.1">
    <property type="nucleotide sequence ID" value="XM_039121263.1"/>
</dbReference>
<dbReference type="Proteomes" id="UP000228380">
    <property type="component" value="Unplaced"/>
</dbReference>
<evidence type="ECO:0000313" key="4">
    <source>
        <dbReference type="RefSeq" id="XP_038977191.1"/>
    </source>
</evidence>
<evidence type="ECO:0000256" key="1">
    <source>
        <dbReference type="SAM" id="MobiDB-lite"/>
    </source>
</evidence>
<sequence>MESRGDSKGSINQPGQLWENIINTLVDIRRQSNANVERIEKELAKKENDEIQKNMRENQRENMSRRRRLEGRSVVKERKYKRYYDESTESEDDPFHAQRLEGRREHMDRRKKGLIGDVYDKSVSRDPKLHEKGPRKPTNTLPNFSSKAKNPVPATTAISANSENSASISKPQPSAAKKLNNEELQDFTKRGLCFKCSAMWRIGHKCSSGQAHVDSSNEEPEEHVAEISDSAHGYMKIWTAVRAAKSKEKVAVFTPTTTRDEELSIEESSQAIIFRENSDSAVVQPENSAHMSAEISASAPIVSENAEECLTSEIPATEGRSTSVIATEASANAAKEQGDITVDLQLQREDTPAADFSAENSATAKFVAPPRSSGILPDSSNHIEPIHSQEDAKITTRAVINIQRPTTMQLTAWIDRYEDGQREGREVEEEMKAFSKLAYFLTGTSTAALMAISSGYLEGQTGHAHTVALKVCTIFMVVTFLTGCRMLFLILSRSSHISIKSFKSLKWTGLLSLILSVFSGAILYLKMFALLAFFIAMILFFMA</sequence>
<feature type="transmembrane region" description="Helical" evidence="2">
    <location>
        <begin position="468"/>
        <end position="488"/>
    </location>
</feature>
<feature type="compositionally biased region" description="Polar residues" evidence="1">
    <location>
        <begin position="137"/>
        <end position="148"/>
    </location>
</feature>
<evidence type="ECO:0000313" key="3">
    <source>
        <dbReference type="Proteomes" id="UP000228380"/>
    </source>
</evidence>
<accession>A0A8B8ZSG5</accession>
<keyword evidence="2" id="KW-1133">Transmembrane helix</keyword>
<feature type="compositionally biased region" description="Basic and acidic residues" evidence="1">
    <location>
        <begin position="118"/>
        <end position="134"/>
    </location>
</feature>
<feature type="compositionally biased region" description="Basic and acidic residues" evidence="1">
    <location>
        <begin position="93"/>
        <end position="108"/>
    </location>
</feature>